<keyword evidence="3" id="KW-0443">Lipid metabolism</keyword>
<dbReference type="GO" id="GO:0004623">
    <property type="term" value="F:phospholipase A2 activity"/>
    <property type="evidence" value="ECO:0007669"/>
    <property type="project" value="TreeGrafter"/>
</dbReference>
<dbReference type="STRING" id="381666.H16_A1825"/>
<protein>
    <recommendedName>
        <fullName evidence="4">LRAT domain-containing protein</fullName>
    </recommendedName>
</protein>
<dbReference type="Proteomes" id="UP000008210">
    <property type="component" value="Chromosome 1"/>
</dbReference>
<keyword evidence="2" id="KW-0378">Hydrolase</keyword>
<dbReference type="HOGENOM" id="CLU_113472_0_0_4"/>
<evidence type="ECO:0000256" key="3">
    <source>
        <dbReference type="ARBA" id="ARBA00023098"/>
    </source>
</evidence>
<dbReference type="RefSeq" id="WP_011615336.1">
    <property type="nucleotide sequence ID" value="NC_008313.1"/>
</dbReference>
<dbReference type="KEGG" id="reh:H16_A1825"/>
<dbReference type="GO" id="GO:0008970">
    <property type="term" value="F:phospholipase A1 activity"/>
    <property type="evidence" value="ECO:0007669"/>
    <property type="project" value="TreeGrafter"/>
</dbReference>
<dbReference type="PROSITE" id="PS51934">
    <property type="entry name" value="LRAT"/>
    <property type="match status" value="1"/>
</dbReference>
<evidence type="ECO:0000313" key="5">
    <source>
        <dbReference type="EMBL" id="CAJ92929.1"/>
    </source>
</evidence>
<keyword evidence="1" id="KW-0808">Transferase</keyword>
<dbReference type="GO" id="GO:0005737">
    <property type="term" value="C:cytoplasm"/>
    <property type="evidence" value="ECO:0007669"/>
    <property type="project" value="TreeGrafter"/>
</dbReference>
<dbReference type="InterPro" id="IPR007053">
    <property type="entry name" value="LRAT_dom"/>
</dbReference>
<dbReference type="GO" id="GO:0016410">
    <property type="term" value="F:N-acyltransferase activity"/>
    <property type="evidence" value="ECO:0007669"/>
    <property type="project" value="TreeGrafter"/>
</dbReference>
<dbReference type="eggNOG" id="COG1842">
    <property type="taxonomic scope" value="Bacteria"/>
</dbReference>
<dbReference type="GO" id="GO:0070292">
    <property type="term" value="P:N-acylphosphatidylethanolamine metabolic process"/>
    <property type="evidence" value="ECO:0007669"/>
    <property type="project" value="TreeGrafter"/>
</dbReference>
<organism evidence="5 6">
    <name type="scientific">Cupriavidus necator (strain ATCC 17699 / DSM 428 / KCTC 22496 / NCIMB 10442 / H16 / Stanier 337)</name>
    <name type="common">Ralstonia eutropha</name>
    <dbReference type="NCBI Taxonomy" id="381666"/>
    <lineage>
        <taxon>Bacteria</taxon>
        <taxon>Pseudomonadati</taxon>
        <taxon>Pseudomonadota</taxon>
        <taxon>Betaproteobacteria</taxon>
        <taxon>Burkholderiales</taxon>
        <taxon>Burkholderiaceae</taxon>
        <taxon>Cupriavidus</taxon>
    </lineage>
</organism>
<keyword evidence="6" id="KW-1185">Reference proteome</keyword>
<feature type="domain" description="LRAT" evidence="4">
    <location>
        <begin position="62"/>
        <end position="162"/>
    </location>
</feature>
<evidence type="ECO:0000313" key="6">
    <source>
        <dbReference type="Proteomes" id="UP000008210"/>
    </source>
</evidence>
<gene>
    <name evidence="5" type="ordered locus">H16_A1825</name>
</gene>
<accession>Q0KAP2</accession>
<dbReference type="InterPro" id="IPR051496">
    <property type="entry name" value="H-rev107_PLA/AT"/>
</dbReference>
<name>Q0KAP2_CUPNH</name>
<evidence type="ECO:0000259" key="4">
    <source>
        <dbReference type="PROSITE" id="PS51934"/>
    </source>
</evidence>
<dbReference type="Pfam" id="PF04970">
    <property type="entry name" value="LRAT"/>
    <property type="match status" value="1"/>
</dbReference>
<dbReference type="EMBL" id="AM260479">
    <property type="protein sequence ID" value="CAJ92929.1"/>
    <property type="molecule type" value="Genomic_DNA"/>
</dbReference>
<sequence>MKREQISRGANATMLAQCIADAATQVLAARGDGEQAMKGSEAGWQAPVAQCEAAGEPPLGAHLVTQRRGYSHHGIYVGNGRVLHYAGLCRGLHTGPVEELSLEHFGAGHGIEVRTESLPRFTSDQVVRRARSRLGENRYRLLSNNCEHFCTWCLYGEARSEQVRQCAIHPMRILRVLSSLLSVWWNSRPAHALLAAGFNDRSP</sequence>
<reference evidence="5 6" key="1">
    <citation type="journal article" date="2006" name="Nat. Biotechnol.">
        <title>Genome sequence of the bioplastic-producing 'Knallgas' bacterium Ralstonia eutropha H16.</title>
        <authorList>
            <person name="Pohlmann A."/>
            <person name="Fricke W.F."/>
            <person name="Reinecke F."/>
            <person name="Kusian B."/>
            <person name="Liesegang H."/>
            <person name="Cramm R."/>
            <person name="Eitinger T."/>
            <person name="Ewering C."/>
            <person name="Potter M."/>
            <person name="Schwartz E."/>
            <person name="Strittmatter A."/>
            <person name="Voss I."/>
            <person name="Gottschalk G."/>
            <person name="Steinbuechel A."/>
            <person name="Friedrich B."/>
            <person name="Bowien B."/>
        </authorList>
    </citation>
    <scope>NUCLEOTIDE SEQUENCE [LARGE SCALE GENOMIC DNA]</scope>
    <source>
        <strain evidence="6">ATCC 17699 / DSM 428 / KCTC 22496 / NCIMB 10442 / H16 / Stanier 337</strain>
    </source>
</reference>
<proteinExistence type="predicted"/>
<dbReference type="PANTHER" id="PTHR13943:SF77">
    <property type="entry name" value="LRAT DOMAIN-CONTAINING PROTEIN"/>
    <property type="match status" value="1"/>
</dbReference>
<evidence type="ECO:0000256" key="1">
    <source>
        <dbReference type="ARBA" id="ARBA00022679"/>
    </source>
</evidence>
<dbReference type="Gene3D" id="3.90.1720.10">
    <property type="entry name" value="endopeptidase domain like (from Nostoc punctiforme)"/>
    <property type="match status" value="1"/>
</dbReference>
<dbReference type="PANTHER" id="PTHR13943">
    <property type="entry name" value="HRAS-LIKE SUPPRESSOR - RELATED"/>
    <property type="match status" value="1"/>
</dbReference>
<dbReference type="AlphaFoldDB" id="Q0KAP2"/>
<evidence type="ECO:0000256" key="2">
    <source>
        <dbReference type="ARBA" id="ARBA00022801"/>
    </source>
</evidence>